<evidence type="ECO:0000256" key="4">
    <source>
        <dbReference type="ARBA" id="ARBA00022825"/>
    </source>
</evidence>
<dbReference type="PANTHER" id="PTHR43806:SF11">
    <property type="entry name" value="CEREVISIN-RELATED"/>
    <property type="match status" value="1"/>
</dbReference>
<dbReference type="PROSITE" id="PS00136">
    <property type="entry name" value="SUBTILASE_ASP"/>
    <property type="match status" value="1"/>
</dbReference>
<feature type="active site" description="Charge relay system" evidence="5">
    <location>
        <position position="204"/>
    </location>
</feature>
<dbReference type="SUPFAM" id="SSF52743">
    <property type="entry name" value="Subtilisin-like"/>
    <property type="match status" value="1"/>
</dbReference>
<dbReference type="FunFam" id="3.40.50.200:FF:000014">
    <property type="entry name" value="Proteinase K"/>
    <property type="match status" value="1"/>
</dbReference>
<keyword evidence="4 5" id="KW-0720">Serine protease</keyword>
<evidence type="ECO:0000313" key="9">
    <source>
        <dbReference type="EMBL" id="CAG8583324.1"/>
    </source>
</evidence>
<dbReference type="InterPro" id="IPR022398">
    <property type="entry name" value="Peptidase_S8_His-AS"/>
</dbReference>
<accession>A0A9N9G655</accession>
<keyword evidence="3 5" id="KW-0378">Hydrolase</keyword>
<dbReference type="GO" id="GO:0006508">
    <property type="term" value="P:proteolysis"/>
    <property type="evidence" value="ECO:0007669"/>
    <property type="project" value="UniProtKB-KW"/>
</dbReference>
<dbReference type="InterPro" id="IPR023828">
    <property type="entry name" value="Peptidase_S8_Ser-AS"/>
</dbReference>
<feature type="active site" description="Charge relay system" evidence="5">
    <location>
        <position position="172"/>
    </location>
</feature>
<evidence type="ECO:0000313" key="10">
    <source>
        <dbReference type="Proteomes" id="UP000789342"/>
    </source>
</evidence>
<dbReference type="GO" id="GO:0005615">
    <property type="term" value="C:extracellular space"/>
    <property type="evidence" value="ECO:0007669"/>
    <property type="project" value="TreeGrafter"/>
</dbReference>
<dbReference type="InterPro" id="IPR023827">
    <property type="entry name" value="Peptidase_S8_Asp-AS"/>
</dbReference>
<dbReference type="PROSITE" id="PS51892">
    <property type="entry name" value="SUBTILASE"/>
    <property type="match status" value="1"/>
</dbReference>
<proteinExistence type="inferred from homology"/>
<dbReference type="InterPro" id="IPR036852">
    <property type="entry name" value="Peptidase_S8/S53_dom_sf"/>
</dbReference>
<dbReference type="InterPro" id="IPR015500">
    <property type="entry name" value="Peptidase_S8_subtilisin-rel"/>
</dbReference>
<dbReference type="Gene3D" id="3.40.50.200">
    <property type="entry name" value="Peptidase S8/S53 domain"/>
    <property type="match status" value="1"/>
</dbReference>
<dbReference type="Proteomes" id="UP000789342">
    <property type="component" value="Unassembled WGS sequence"/>
</dbReference>
<dbReference type="Pfam" id="PF00082">
    <property type="entry name" value="Peptidase_S8"/>
    <property type="match status" value="1"/>
</dbReference>
<keyword evidence="2 5" id="KW-0645">Protease</keyword>
<feature type="domain" description="Peptidase S8/S53" evidence="8">
    <location>
        <begin position="163"/>
        <end position="396"/>
    </location>
</feature>
<feature type="chain" id="PRO_5040135072" evidence="7">
    <location>
        <begin position="25"/>
        <end position="420"/>
    </location>
</feature>
<evidence type="ECO:0000256" key="3">
    <source>
        <dbReference type="ARBA" id="ARBA00022801"/>
    </source>
</evidence>
<dbReference type="AlphaFoldDB" id="A0A9N9G655"/>
<keyword evidence="7" id="KW-0732">Signal</keyword>
<sequence>MFFVIKFIITVVLTTVLIADLAASAESTGCSFTFSSFSGPRERYIVFLDSNSITKHYQWLENCLKRSTQKLGIAEFSTAAVDNDMIVDFSVEGKAHGYTAWFDAKFVQEHLSNREEAVIIEKDIPIGINAAVSIQKNPTINLDRIDQTDFPLDQRYIFPKSAGAGVTVYVLDTGVLVNHKEFEGRATFGGAFCSGCPNTDDNGHGSHVSGIVAGKTYGVAKKANIIGVKVLNATGNGTSADMINGLMFVLNDHKKKKNNAVVNMSLGGPFSKAINAAVKSLTNDGIHVITAAGNNANDACKVSPASEPSAITVGAIDDIFDDITDFTNSGKCVDIFAPGREILSVGIRDDRDILIFSGTSQAAPHVSGAVALIISENGNSSPANITQTLLNSATKNILGNLPNDENREWPHYFALEFHDM</sequence>
<dbReference type="InterPro" id="IPR034193">
    <property type="entry name" value="PCSK9_ProteinaseK-like"/>
</dbReference>
<dbReference type="EMBL" id="CAJVPV010005026">
    <property type="protein sequence ID" value="CAG8583324.1"/>
    <property type="molecule type" value="Genomic_DNA"/>
</dbReference>
<gene>
    <name evidence="9" type="ORF">AMORRO_LOCUS7008</name>
</gene>
<dbReference type="GO" id="GO:0004252">
    <property type="term" value="F:serine-type endopeptidase activity"/>
    <property type="evidence" value="ECO:0007669"/>
    <property type="project" value="UniProtKB-UniRule"/>
</dbReference>
<keyword evidence="10" id="KW-1185">Reference proteome</keyword>
<dbReference type="PRINTS" id="PR00723">
    <property type="entry name" value="SUBTILISIN"/>
</dbReference>
<dbReference type="PROSITE" id="PS00137">
    <property type="entry name" value="SUBTILASE_HIS"/>
    <property type="match status" value="1"/>
</dbReference>
<feature type="active site" description="Charge relay system" evidence="5">
    <location>
        <position position="360"/>
    </location>
</feature>
<comment type="caution">
    <text evidence="9">The sequence shown here is derived from an EMBL/GenBank/DDBJ whole genome shotgun (WGS) entry which is preliminary data.</text>
</comment>
<evidence type="ECO:0000256" key="5">
    <source>
        <dbReference type="PROSITE-ProRule" id="PRU01240"/>
    </source>
</evidence>
<reference evidence="9" key="1">
    <citation type="submission" date="2021-06" db="EMBL/GenBank/DDBJ databases">
        <authorList>
            <person name="Kallberg Y."/>
            <person name="Tangrot J."/>
            <person name="Rosling A."/>
        </authorList>
    </citation>
    <scope>NUCLEOTIDE SEQUENCE</scope>
    <source>
        <strain evidence="9">CL551</strain>
    </source>
</reference>
<evidence type="ECO:0000256" key="7">
    <source>
        <dbReference type="SAM" id="SignalP"/>
    </source>
</evidence>
<feature type="signal peptide" evidence="7">
    <location>
        <begin position="1"/>
        <end position="24"/>
    </location>
</feature>
<dbReference type="PANTHER" id="PTHR43806">
    <property type="entry name" value="PEPTIDASE S8"/>
    <property type="match status" value="1"/>
</dbReference>
<comment type="similarity">
    <text evidence="1 5 6">Belongs to the peptidase S8 family.</text>
</comment>
<protein>
    <submittedName>
        <fullName evidence="9">6051_t:CDS:1</fullName>
    </submittedName>
</protein>
<dbReference type="OrthoDB" id="206201at2759"/>
<dbReference type="PROSITE" id="PS00138">
    <property type="entry name" value="SUBTILASE_SER"/>
    <property type="match status" value="1"/>
</dbReference>
<organism evidence="9 10">
    <name type="scientific">Acaulospora morrowiae</name>
    <dbReference type="NCBI Taxonomy" id="94023"/>
    <lineage>
        <taxon>Eukaryota</taxon>
        <taxon>Fungi</taxon>
        <taxon>Fungi incertae sedis</taxon>
        <taxon>Mucoromycota</taxon>
        <taxon>Glomeromycotina</taxon>
        <taxon>Glomeromycetes</taxon>
        <taxon>Diversisporales</taxon>
        <taxon>Acaulosporaceae</taxon>
        <taxon>Acaulospora</taxon>
    </lineage>
</organism>
<dbReference type="InterPro" id="IPR050131">
    <property type="entry name" value="Peptidase_S8_subtilisin-like"/>
</dbReference>
<dbReference type="CDD" id="cd04077">
    <property type="entry name" value="Peptidases_S8_PCSK9_ProteinaseK_like"/>
    <property type="match status" value="1"/>
</dbReference>
<evidence type="ECO:0000256" key="1">
    <source>
        <dbReference type="ARBA" id="ARBA00011073"/>
    </source>
</evidence>
<evidence type="ECO:0000256" key="6">
    <source>
        <dbReference type="RuleBase" id="RU003355"/>
    </source>
</evidence>
<name>A0A9N9G655_9GLOM</name>
<dbReference type="InterPro" id="IPR000209">
    <property type="entry name" value="Peptidase_S8/S53_dom"/>
</dbReference>
<evidence type="ECO:0000259" key="8">
    <source>
        <dbReference type="Pfam" id="PF00082"/>
    </source>
</evidence>
<evidence type="ECO:0000256" key="2">
    <source>
        <dbReference type="ARBA" id="ARBA00022670"/>
    </source>
</evidence>